<evidence type="ECO:0000313" key="5">
    <source>
        <dbReference type="EMBL" id="GBL69637.1"/>
    </source>
</evidence>
<dbReference type="OrthoDB" id="5967017at2759"/>
<accession>A0A4Y1ZVU2</accession>
<dbReference type="AlphaFoldDB" id="A0A4Y1ZVU2"/>
<protein>
    <submittedName>
        <fullName evidence="4">Uncharacterized protein</fullName>
    </submittedName>
</protein>
<feature type="region of interest" description="Disordered" evidence="1">
    <location>
        <begin position="66"/>
        <end position="86"/>
    </location>
</feature>
<reference evidence="4 6" key="1">
    <citation type="journal article" date="2019" name="Sci. Rep.">
        <title>Orb-weaving spider Araneus ventricosus genome elucidates the spidroin gene catalogue.</title>
        <authorList>
            <person name="Kono N."/>
            <person name="Nakamura H."/>
            <person name="Ohtoshi R."/>
            <person name="Moran D.A.P."/>
            <person name="Shinohara A."/>
            <person name="Yoshida Y."/>
            <person name="Fujiwara M."/>
            <person name="Mori M."/>
            <person name="Tomita M."/>
            <person name="Arakawa K."/>
        </authorList>
    </citation>
    <scope>NUCLEOTIDE SEQUENCE [LARGE SCALE GENOMIC DNA]</scope>
</reference>
<organism evidence="4 6">
    <name type="scientific">Araneus ventricosus</name>
    <name type="common">Orbweaver spider</name>
    <name type="synonym">Epeira ventricosa</name>
    <dbReference type="NCBI Taxonomy" id="182803"/>
    <lineage>
        <taxon>Eukaryota</taxon>
        <taxon>Metazoa</taxon>
        <taxon>Ecdysozoa</taxon>
        <taxon>Arthropoda</taxon>
        <taxon>Chelicerata</taxon>
        <taxon>Arachnida</taxon>
        <taxon>Araneae</taxon>
        <taxon>Araneomorphae</taxon>
        <taxon>Entelegynae</taxon>
        <taxon>Araneoidea</taxon>
        <taxon>Araneidae</taxon>
        <taxon>Araneus</taxon>
    </lineage>
</organism>
<dbReference type="Proteomes" id="UP000499080">
    <property type="component" value="Unassembled WGS sequence"/>
</dbReference>
<dbReference type="EMBL" id="BGPR01078104">
    <property type="protein sequence ID" value="GBL68831.1"/>
    <property type="molecule type" value="Genomic_DNA"/>
</dbReference>
<dbReference type="EMBL" id="BGPR01078253">
    <property type="protein sequence ID" value="GBL69466.1"/>
    <property type="molecule type" value="Genomic_DNA"/>
</dbReference>
<evidence type="ECO:0000313" key="6">
    <source>
        <dbReference type="Proteomes" id="UP000499080"/>
    </source>
</evidence>
<gene>
    <name evidence="5" type="ORF">AVEN_111692_1</name>
    <name evidence="2" type="ORF">AVEN_159567_1</name>
    <name evidence="3" type="ORF">AVEN_238565_1</name>
    <name evidence="4" type="ORF">AVEN_70313_1</name>
</gene>
<proteinExistence type="predicted"/>
<dbReference type="EMBL" id="BGPR01078277">
    <property type="protein sequence ID" value="GBL69598.1"/>
    <property type="molecule type" value="Genomic_DNA"/>
</dbReference>
<keyword evidence="6" id="KW-1185">Reference proteome</keyword>
<comment type="caution">
    <text evidence="4">The sequence shown here is derived from an EMBL/GenBank/DDBJ whole genome shotgun (WGS) entry which is preliminary data.</text>
</comment>
<evidence type="ECO:0000313" key="2">
    <source>
        <dbReference type="EMBL" id="GBL68831.1"/>
    </source>
</evidence>
<dbReference type="EMBL" id="BGPR01078281">
    <property type="protein sequence ID" value="GBL69637.1"/>
    <property type="molecule type" value="Genomic_DNA"/>
</dbReference>
<evidence type="ECO:0000256" key="1">
    <source>
        <dbReference type="SAM" id="MobiDB-lite"/>
    </source>
</evidence>
<sequence>MFNYTYYLSSGYFPTNSRIILKESWLKMPPLDWWKKFKRPVTSLVGRGVATQAICFKVENRVNVSHMESSENKSEEGGAAAESQVSSTIFERKPQCVLLQTCDVEIRDDTNTSEIAIG</sequence>
<evidence type="ECO:0000313" key="3">
    <source>
        <dbReference type="EMBL" id="GBL69466.1"/>
    </source>
</evidence>
<evidence type="ECO:0000313" key="4">
    <source>
        <dbReference type="EMBL" id="GBL69598.1"/>
    </source>
</evidence>
<name>A0A4Y1ZVU2_ARAVE</name>